<evidence type="ECO:0000313" key="3">
    <source>
        <dbReference type="Proteomes" id="UP000063699"/>
    </source>
</evidence>
<evidence type="ECO:0000259" key="1">
    <source>
        <dbReference type="Pfam" id="PF19575"/>
    </source>
</evidence>
<dbReference type="InterPro" id="IPR045745">
    <property type="entry name" value="HTH_58_Actinobacteria-type"/>
</dbReference>
<organism evidence="2 3">
    <name type="scientific">Kibdelosporangium phytohabitans</name>
    <dbReference type="NCBI Taxonomy" id="860235"/>
    <lineage>
        <taxon>Bacteria</taxon>
        <taxon>Bacillati</taxon>
        <taxon>Actinomycetota</taxon>
        <taxon>Actinomycetes</taxon>
        <taxon>Pseudonocardiales</taxon>
        <taxon>Pseudonocardiaceae</taxon>
        <taxon>Kibdelosporangium</taxon>
    </lineage>
</organism>
<proteinExistence type="predicted"/>
<dbReference type="EMBL" id="CP012752">
    <property type="protein sequence ID" value="ALG06251.1"/>
    <property type="molecule type" value="Genomic_DNA"/>
</dbReference>
<reference evidence="2 3" key="1">
    <citation type="submission" date="2015-07" db="EMBL/GenBank/DDBJ databases">
        <title>Genome sequencing of Kibdelosporangium phytohabitans.</title>
        <authorList>
            <person name="Qin S."/>
            <person name="Xing K."/>
        </authorList>
    </citation>
    <scope>NUCLEOTIDE SEQUENCE [LARGE SCALE GENOMIC DNA]</scope>
    <source>
        <strain evidence="2 3">KLBMP1111</strain>
    </source>
</reference>
<accession>A0A0N9HTK3</accession>
<dbReference type="Gene3D" id="1.10.10.60">
    <property type="entry name" value="Homeodomain-like"/>
    <property type="match status" value="1"/>
</dbReference>
<sequence>MEVDDGPIVGTDESSLAAELARRYLRGATITDLGRQTGIDRRVIRRHLIDAGVSLPDRGARPNALAETLVERYQRGASIRSLADFAGCSYSTVRALLLDEGVTLRSRSGESGPPSRF</sequence>
<keyword evidence="3" id="KW-1185">Reference proteome</keyword>
<name>A0A0N9HTK3_9PSEU</name>
<protein>
    <recommendedName>
        <fullName evidence="1">Helix-turn-helix domain-containing protein</fullName>
    </recommendedName>
</protein>
<evidence type="ECO:0000313" key="2">
    <source>
        <dbReference type="EMBL" id="ALG06251.1"/>
    </source>
</evidence>
<gene>
    <name evidence="2" type="ORF">AOZ06_04285</name>
</gene>
<dbReference type="KEGG" id="kphy:AOZ06_04285"/>
<dbReference type="AlphaFoldDB" id="A0A0N9HTK3"/>
<dbReference type="Pfam" id="PF19575">
    <property type="entry name" value="HTH_58"/>
    <property type="match status" value="1"/>
</dbReference>
<dbReference type="Proteomes" id="UP000063699">
    <property type="component" value="Chromosome"/>
</dbReference>
<feature type="domain" description="Helix-turn-helix" evidence="1">
    <location>
        <begin position="59"/>
        <end position="110"/>
    </location>
</feature>